<feature type="domain" description="AB hydrolase-1" evidence="1">
    <location>
        <begin position="13"/>
        <end position="249"/>
    </location>
</feature>
<dbReference type="Proteomes" id="UP001595478">
    <property type="component" value="Unassembled WGS sequence"/>
</dbReference>
<organism evidence="2 3">
    <name type="scientific">Agaribacter flavus</name>
    <dbReference type="NCBI Taxonomy" id="1902781"/>
    <lineage>
        <taxon>Bacteria</taxon>
        <taxon>Pseudomonadati</taxon>
        <taxon>Pseudomonadota</taxon>
        <taxon>Gammaproteobacteria</taxon>
        <taxon>Alteromonadales</taxon>
        <taxon>Alteromonadaceae</taxon>
        <taxon>Agaribacter</taxon>
    </lineage>
</organism>
<evidence type="ECO:0000259" key="1">
    <source>
        <dbReference type="Pfam" id="PF00561"/>
    </source>
</evidence>
<protein>
    <submittedName>
        <fullName evidence="2">Alpha/beta fold hydrolase</fullName>
    </submittedName>
</protein>
<reference evidence="3" key="1">
    <citation type="journal article" date="2019" name="Int. J. Syst. Evol. Microbiol.">
        <title>The Global Catalogue of Microorganisms (GCM) 10K type strain sequencing project: providing services to taxonomists for standard genome sequencing and annotation.</title>
        <authorList>
            <consortium name="The Broad Institute Genomics Platform"/>
            <consortium name="The Broad Institute Genome Sequencing Center for Infectious Disease"/>
            <person name="Wu L."/>
            <person name="Ma J."/>
        </authorList>
    </citation>
    <scope>NUCLEOTIDE SEQUENCE [LARGE SCALE GENOMIC DNA]</scope>
    <source>
        <strain evidence="3">KCTC 52473</strain>
    </source>
</reference>
<name>A0ABV7FMT9_9ALTE</name>
<keyword evidence="2" id="KW-0378">Hydrolase</keyword>
<dbReference type="GO" id="GO:0016787">
    <property type="term" value="F:hydrolase activity"/>
    <property type="evidence" value="ECO:0007669"/>
    <property type="project" value="UniProtKB-KW"/>
</dbReference>
<dbReference type="EMBL" id="JBHRSW010000014">
    <property type="protein sequence ID" value="MFC3121639.1"/>
    <property type="molecule type" value="Genomic_DNA"/>
</dbReference>
<gene>
    <name evidence="2" type="ORF">ACFOHL_08385</name>
</gene>
<keyword evidence="3" id="KW-1185">Reference proteome</keyword>
<proteinExistence type="predicted"/>
<dbReference type="RefSeq" id="WP_376919775.1">
    <property type="nucleotide sequence ID" value="NZ_JBHRSW010000014.1"/>
</dbReference>
<dbReference type="PANTHER" id="PTHR43798">
    <property type="entry name" value="MONOACYLGLYCEROL LIPASE"/>
    <property type="match status" value="1"/>
</dbReference>
<evidence type="ECO:0000313" key="3">
    <source>
        <dbReference type="Proteomes" id="UP001595478"/>
    </source>
</evidence>
<dbReference type="InterPro" id="IPR050266">
    <property type="entry name" value="AB_hydrolase_sf"/>
</dbReference>
<comment type="caution">
    <text evidence="2">The sequence shown here is derived from an EMBL/GenBank/DDBJ whole genome shotgun (WGS) entry which is preliminary data.</text>
</comment>
<dbReference type="Gene3D" id="3.40.50.1820">
    <property type="entry name" value="alpha/beta hydrolase"/>
    <property type="match status" value="1"/>
</dbReference>
<evidence type="ECO:0000313" key="2">
    <source>
        <dbReference type="EMBL" id="MFC3121639.1"/>
    </source>
</evidence>
<dbReference type="Pfam" id="PF00561">
    <property type="entry name" value="Abhydrolase_1"/>
    <property type="match status" value="1"/>
</dbReference>
<dbReference type="InterPro" id="IPR029058">
    <property type="entry name" value="AB_hydrolase_fold"/>
</dbReference>
<accession>A0ABV7FMT9</accession>
<sequence length="266" mass="30871">MNSKIPLHFAHANGFPAGSYRKLFKHLDSSYQVFALEKFAHDPRYPLNNDWHNQAEELVDYIRMHTQQPVIAVGHSFGATISYIAACKYPQYFRSLIMLDPPLMTGLARYLFKWVKRTKLIDKVTPAGTTKYRNSQWHRSTDLHAYFASKALFRNIDHECIKDYIKAAIHTRDDRYELSFDKNIEAEVFRTIPSNITEFKGQLRIPAALLTGQFTNVCVPTLRRPFLKQNPNVQHLEISKGGHMFPLEQPIHVAQLINQLLGDWHH</sequence>
<dbReference type="SUPFAM" id="SSF53474">
    <property type="entry name" value="alpha/beta-Hydrolases"/>
    <property type="match status" value="1"/>
</dbReference>
<dbReference type="InterPro" id="IPR000073">
    <property type="entry name" value="AB_hydrolase_1"/>
</dbReference>